<evidence type="ECO:0000313" key="5">
    <source>
        <dbReference type="EMBL" id="MDU0250627.1"/>
    </source>
</evidence>
<dbReference type="RefSeq" id="WP_005845249.1">
    <property type="nucleotide sequence ID" value="NZ_CAXTGH010000030.1"/>
</dbReference>
<dbReference type="Proteomes" id="UP001181258">
    <property type="component" value="Unassembled WGS sequence"/>
</dbReference>
<comment type="caution">
    <text evidence="4">The sequence shown here is derived from an EMBL/GenBank/DDBJ whole genome shotgun (WGS) entry which is preliminary data.</text>
</comment>
<dbReference type="EMBL" id="WDBZ01000040">
    <property type="protein sequence ID" value="KAB6449298.1"/>
    <property type="molecule type" value="Genomic_DNA"/>
</dbReference>
<organism evidence="4 8">
    <name type="scientific">Phocaeicola vulgatus</name>
    <name type="common">Bacteroides vulgatus</name>
    <dbReference type="NCBI Taxonomy" id="821"/>
    <lineage>
        <taxon>Bacteria</taxon>
        <taxon>Pseudomonadati</taxon>
        <taxon>Bacteroidota</taxon>
        <taxon>Bacteroidia</taxon>
        <taxon>Bacteroidales</taxon>
        <taxon>Bacteroidaceae</taxon>
        <taxon>Phocaeicola</taxon>
    </lineage>
</organism>
<feature type="coiled-coil region" evidence="1">
    <location>
        <begin position="189"/>
        <end position="265"/>
    </location>
</feature>
<dbReference type="PANTHER" id="PTHR32114:SF2">
    <property type="entry name" value="ABC TRANSPORTER ABCH.3"/>
    <property type="match status" value="1"/>
</dbReference>
<dbReference type="GO" id="GO:0006302">
    <property type="term" value="P:double-strand break repair"/>
    <property type="evidence" value="ECO:0007669"/>
    <property type="project" value="InterPro"/>
</dbReference>
<name>A0A3E5F233_PHOVU</name>
<evidence type="ECO:0000313" key="6">
    <source>
        <dbReference type="EMBL" id="RHK83921.1"/>
    </source>
</evidence>
<dbReference type="InterPro" id="IPR027417">
    <property type="entry name" value="P-loop_NTPase"/>
</dbReference>
<reference evidence="6 7" key="1">
    <citation type="submission" date="2018-08" db="EMBL/GenBank/DDBJ databases">
        <title>A genome reference for cultivated species of the human gut microbiota.</title>
        <authorList>
            <person name="Zou Y."/>
            <person name="Xue W."/>
            <person name="Luo G."/>
        </authorList>
    </citation>
    <scope>NUCLEOTIDE SEQUENCE [LARGE SCALE GENOMIC DNA]</scope>
    <source>
        <strain evidence="6 7">AF39-8AT</strain>
    </source>
</reference>
<dbReference type="PANTHER" id="PTHR32114">
    <property type="entry name" value="ABC TRANSPORTER ABCH.3"/>
    <property type="match status" value="1"/>
</dbReference>
<accession>A0A3E5F233</accession>
<feature type="coiled-coil region" evidence="1">
    <location>
        <begin position="406"/>
        <end position="479"/>
    </location>
</feature>
<evidence type="ECO:0000259" key="2">
    <source>
        <dbReference type="Pfam" id="PF13476"/>
    </source>
</evidence>
<evidence type="ECO:0000256" key="1">
    <source>
        <dbReference type="SAM" id="Coils"/>
    </source>
</evidence>
<gene>
    <name evidence="6" type="ORF">DW043_18130</name>
    <name evidence="4" type="ORF">GAZ06_16060</name>
    <name evidence="3" type="ORF">GAZ09_17030</name>
    <name evidence="5" type="ORF">RVY68_18580</name>
</gene>
<reference evidence="5" key="3">
    <citation type="submission" date="2023-10" db="EMBL/GenBank/DDBJ databases">
        <title>Genome of potential pathogenic bacteria in Crohn's disease.</title>
        <authorList>
            <person name="Rodriguez-Palacios A."/>
        </authorList>
    </citation>
    <scope>NUCLEOTIDE SEQUENCE</scope>
    <source>
        <strain evidence="5">CavFT-hAR107</strain>
    </source>
</reference>
<evidence type="ECO:0000313" key="3">
    <source>
        <dbReference type="EMBL" id="KAB6449298.1"/>
    </source>
</evidence>
<evidence type="ECO:0000313" key="7">
    <source>
        <dbReference type="Proteomes" id="UP000286392"/>
    </source>
</evidence>
<dbReference type="EMBL" id="QROB01000033">
    <property type="protein sequence ID" value="RHK83921.1"/>
    <property type="molecule type" value="Genomic_DNA"/>
</dbReference>
<dbReference type="Proteomes" id="UP000483142">
    <property type="component" value="Unassembled WGS sequence"/>
</dbReference>
<dbReference type="AlphaFoldDB" id="A0A3E5F233"/>
<dbReference type="EMBL" id="WDBY01000036">
    <property type="protein sequence ID" value="KAB6474830.1"/>
    <property type="molecule type" value="Genomic_DNA"/>
</dbReference>
<feature type="domain" description="Rad50/SbcC-type AAA" evidence="2">
    <location>
        <begin position="5"/>
        <end position="226"/>
    </location>
</feature>
<dbReference type="EMBL" id="JAWDHD010000012">
    <property type="protein sequence ID" value="MDU0250627.1"/>
    <property type="molecule type" value="Genomic_DNA"/>
</dbReference>
<dbReference type="GO" id="GO:0016887">
    <property type="term" value="F:ATP hydrolysis activity"/>
    <property type="evidence" value="ECO:0007669"/>
    <property type="project" value="InterPro"/>
</dbReference>
<evidence type="ECO:0000313" key="9">
    <source>
        <dbReference type="Proteomes" id="UP000483142"/>
    </source>
</evidence>
<evidence type="ECO:0000313" key="8">
    <source>
        <dbReference type="Proteomes" id="UP000468344"/>
    </source>
</evidence>
<dbReference type="Proteomes" id="UP000286392">
    <property type="component" value="Unassembled WGS sequence"/>
</dbReference>
<evidence type="ECO:0000313" key="4">
    <source>
        <dbReference type="EMBL" id="KAB6474830.1"/>
    </source>
</evidence>
<protein>
    <submittedName>
        <fullName evidence="4">AAA family ATPase</fullName>
    </submittedName>
    <submittedName>
        <fullName evidence="6">DNA sulfur modification protein DndD</fullName>
    </submittedName>
</protein>
<keyword evidence="1" id="KW-0175">Coiled coil</keyword>
<dbReference type="Pfam" id="PF13476">
    <property type="entry name" value="AAA_23"/>
    <property type="match status" value="1"/>
</dbReference>
<dbReference type="InterPro" id="IPR038729">
    <property type="entry name" value="Rad50/SbcC_AAA"/>
</dbReference>
<reference evidence="8 9" key="2">
    <citation type="journal article" date="2019" name="Nat. Med.">
        <title>A library of human gut bacterial isolates paired with longitudinal multiomics data enables mechanistic microbiome research.</title>
        <authorList>
            <person name="Poyet M."/>
            <person name="Groussin M."/>
            <person name="Gibbons S.M."/>
            <person name="Avila-Pacheco J."/>
            <person name="Jiang X."/>
            <person name="Kearney S.M."/>
            <person name="Perrotta A.R."/>
            <person name="Berdy B."/>
            <person name="Zhao S."/>
            <person name="Lieberman T.D."/>
            <person name="Swanson P.K."/>
            <person name="Smith M."/>
            <person name="Roesemann S."/>
            <person name="Alexander J.E."/>
            <person name="Rich S.A."/>
            <person name="Livny J."/>
            <person name="Vlamakis H."/>
            <person name="Clish C."/>
            <person name="Bullock K."/>
            <person name="Deik A."/>
            <person name="Scott J."/>
            <person name="Pierce K.A."/>
            <person name="Xavier R.J."/>
            <person name="Alm E.J."/>
        </authorList>
    </citation>
    <scope>NUCLEOTIDE SEQUENCE [LARGE SCALE GENOMIC DNA]</scope>
    <source>
        <strain evidence="4 8">BIOML-A140</strain>
        <strain evidence="3 9">BIOML-A141</strain>
    </source>
</reference>
<dbReference type="SUPFAM" id="SSF52540">
    <property type="entry name" value="P-loop containing nucleoside triphosphate hydrolases"/>
    <property type="match status" value="1"/>
</dbReference>
<dbReference type="Proteomes" id="UP000468344">
    <property type="component" value="Unassembled WGS sequence"/>
</dbReference>
<sequence>MLIQRIKISNFKTYLSLDLDLTVDDDRPIILIGGSNGGGKTTLFEAISGALYGLKIESKEHFMELLNQGAVNKVKPEISLQITFVGKVLGQQQKYILKRNYILNPQGRPLESVSLNMNGNMYVYGTMTAPKERVRAEQEISKIIKANLPQELSQYFLFDAMQSSELLKKNVFQQTIRDNFENVLGFKKYLQLKRAAEKLQQEWAEQRLEAEKEAKEYSSLCNQKEQLVIDLNASLAEQDRLYKYMSSVEDEYQRAKEGAQQAANLSKRIQDVDGKIRVITEDAANYAENLKAFVDNIEINVFLPKLASNLSQEINNILRVKEQLQKQSTGTYPIETLRDVTSKIIDYLKELSLCSQAVDEENVISHIVAMQNTTNAKDPYDYLNTAEVDALRELPKKGNGNQFVSIDRKRQDMEIQLANLDNLRTEKRTLEQTQAGGNGLLIANYEDAKRSVDKLKTQEDSLKNEIQRLEKRIHQFDVQIQQEPDVKFDTLVKLRPFFDKVADNLLKKKKTQIETEMQSQLNRLLVSYKGHVGRVELSDSMENFNIKLYHSAGNEISLNQLNAASKQIFIQVLLKVLRNLGDYNPPVMIDTVMGVLDNESRDALMEEYFPQLAEQTILLCTTSEIRTDSDYIKLEPFISKTYTLHRNVEEQNTTIDEGYFGIPLNQ</sequence>
<proteinExistence type="predicted"/>
<dbReference type="Gene3D" id="3.40.50.300">
    <property type="entry name" value="P-loop containing nucleotide triphosphate hydrolases"/>
    <property type="match status" value="2"/>
</dbReference>